<proteinExistence type="inferred from homology"/>
<dbReference type="CDD" id="cd21112">
    <property type="entry name" value="alphaLP-like"/>
    <property type="match status" value="1"/>
</dbReference>
<dbReference type="InterPro" id="IPR001254">
    <property type="entry name" value="Trypsin_dom"/>
</dbReference>
<evidence type="ECO:0000313" key="11">
    <source>
        <dbReference type="Proteomes" id="UP000604475"/>
    </source>
</evidence>
<dbReference type="EMBL" id="JAEACQ010000293">
    <property type="protein sequence ID" value="MBL7632027.1"/>
    <property type="molecule type" value="Genomic_DNA"/>
</dbReference>
<feature type="domain" description="Peptidase S1" evidence="8">
    <location>
        <begin position="129"/>
        <end position="291"/>
    </location>
</feature>
<sequence length="311" mass="31036">MGASWAGRRLTAAAALTAAALVGGGDAGVAAAGHSPGELAAANEAIESARIPGTVWYVDDARAVVTLVVDPSVGDGDVARIRERAGSAAAAITVERMDSRLVDYVAGGDPVYLAAGRCTLGFNLTGSWNQYFLTAGHCVDPSSGAAAYTDAALSTVVGLPVKSNTMRDYGLMAHANPAVAQPGTVGAVDVAGVLPPVPSMMQVLLGLPVAHHGGVSGVRAGKVTAVNVSSASIAGGLRKGQIMTNICGQPGDSGGPLRTNVGGAVEQAVGVISNGPMTLDCSAPGNKKSFTLYAPVVSALAEYDEYGLSVH</sequence>
<name>A0A937US35_9ACTN</name>
<keyword evidence="4" id="KW-0378">Hydrolase</keyword>
<dbReference type="GO" id="GO:0006508">
    <property type="term" value="P:proteolysis"/>
    <property type="evidence" value="ECO:0007669"/>
    <property type="project" value="UniProtKB-KW"/>
</dbReference>
<keyword evidence="7" id="KW-1015">Disulfide bond</keyword>
<evidence type="ECO:0000259" key="8">
    <source>
        <dbReference type="Pfam" id="PF00089"/>
    </source>
</evidence>
<protein>
    <submittedName>
        <fullName evidence="10">Alpha-lytic protease prodomain-containing protein</fullName>
    </submittedName>
</protein>
<reference evidence="10" key="1">
    <citation type="submission" date="2020-12" db="EMBL/GenBank/DDBJ databases">
        <title>Genomic characterization of non-nitrogen-fixing Frankia strains.</title>
        <authorList>
            <person name="Carlos-Shanley C."/>
            <person name="Guerra T."/>
            <person name="Hahn D."/>
        </authorList>
    </citation>
    <scope>NUCLEOTIDE SEQUENCE</scope>
    <source>
        <strain evidence="10">CN6</strain>
    </source>
</reference>
<dbReference type="InterPro" id="IPR001316">
    <property type="entry name" value="Pept_S1A_streptogrisin"/>
</dbReference>
<keyword evidence="5" id="KW-0720">Serine protease</keyword>
<dbReference type="Pfam" id="PF00089">
    <property type="entry name" value="Trypsin"/>
    <property type="match status" value="1"/>
</dbReference>
<evidence type="ECO:0000256" key="7">
    <source>
        <dbReference type="ARBA" id="ARBA00023157"/>
    </source>
</evidence>
<dbReference type="GO" id="GO:0004252">
    <property type="term" value="F:serine-type endopeptidase activity"/>
    <property type="evidence" value="ECO:0007669"/>
    <property type="project" value="InterPro"/>
</dbReference>
<gene>
    <name evidence="10" type="ORF">I7412_33690</name>
</gene>
<dbReference type="InterPro" id="IPR004236">
    <property type="entry name" value="Pept_S1_alpha_lytic"/>
</dbReference>
<dbReference type="RefSeq" id="WP_202999650.1">
    <property type="nucleotide sequence ID" value="NZ_JADWYU010000147.1"/>
</dbReference>
<organism evidence="10 11">
    <name type="scientific">Frankia nepalensis</name>
    <dbReference type="NCBI Taxonomy" id="1836974"/>
    <lineage>
        <taxon>Bacteria</taxon>
        <taxon>Bacillati</taxon>
        <taxon>Actinomycetota</taxon>
        <taxon>Actinomycetes</taxon>
        <taxon>Frankiales</taxon>
        <taxon>Frankiaceae</taxon>
        <taxon>Frankia</taxon>
    </lineage>
</organism>
<dbReference type="PRINTS" id="PR00861">
    <property type="entry name" value="ALYTICPTASE"/>
</dbReference>
<evidence type="ECO:0000256" key="3">
    <source>
        <dbReference type="ARBA" id="ARBA00022729"/>
    </source>
</evidence>
<accession>A0A937US35</accession>
<dbReference type="Gene3D" id="2.40.10.10">
    <property type="entry name" value="Trypsin-like serine proteases"/>
    <property type="match status" value="2"/>
</dbReference>
<evidence type="ECO:0000256" key="1">
    <source>
        <dbReference type="ARBA" id="ARBA00007664"/>
    </source>
</evidence>
<keyword evidence="3" id="KW-0732">Signal</keyword>
<evidence type="ECO:0000256" key="2">
    <source>
        <dbReference type="ARBA" id="ARBA00022670"/>
    </source>
</evidence>
<comment type="similarity">
    <text evidence="1">Belongs to the peptidase S1 family.</text>
</comment>
<dbReference type="AlphaFoldDB" id="A0A937US35"/>
<dbReference type="InterPro" id="IPR018114">
    <property type="entry name" value="TRYPSIN_HIS"/>
</dbReference>
<keyword evidence="11" id="KW-1185">Reference proteome</keyword>
<feature type="domain" description="Peptidase S1A alpha-lytic prodomain" evidence="9">
    <location>
        <begin position="34"/>
        <end position="88"/>
    </location>
</feature>
<dbReference type="InterPro" id="IPR043504">
    <property type="entry name" value="Peptidase_S1_PA_chymotrypsin"/>
</dbReference>
<evidence type="ECO:0000313" key="10">
    <source>
        <dbReference type="EMBL" id="MBL7632027.1"/>
    </source>
</evidence>
<keyword evidence="6" id="KW-0865">Zymogen</keyword>
<dbReference type="InterPro" id="IPR009003">
    <property type="entry name" value="Peptidase_S1_PA"/>
</dbReference>
<dbReference type="Proteomes" id="UP000604475">
    <property type="component" value="Unassembled WGS sequence"/>
</dbReference>
<dbReference type="SUPFAM" id="SSF50494">
    <property type="entry name" value="Trypsin-like serine proteases"/>
    <property type="match status" value="1"/>
</dbReference>
<dbReference type="GO" id="GO:0005576">
    <property type="term" value="C:extracellular region"/>
    <property type="evidence" value="ECO:0007669"/>
    <property type="project" value="InterPro"/>
</dbReference>
<evidence type="ECO:0000256" key="5">
    <source>
        <dbReference type="ARBA" id="ARBA00022825"/>
    </source>
</evidence>
<evidence type="ECO:0000259" key="9">
    <source>
        <dbReference type="Pfam" id="PF02983"/>
    </source>
</evidence>
<evidence type="ECO:0000256" key="6">
    <source>
        <dbReference type="ARBA" id="ARBA00023145"/>
    </source>
</evidence>
<dbReference type="Pfam" id="PF02983">
    <property type="entry name" value="Pro_Al_protease"/>
    <property type="match status" value="1"/>
</dbReference>
<comment type="caution">
    <text evidence="10">The sequence shown here is derived from an EMBL/GenBank/DDBJ whole genome shotgun (WGS) entry which is preliminary data.</text>
</comment>
<keyword evidence="2 10" id="KW-0645">Protease</keyword>
<dbReference type="PROSITE" id="PS00134">
    <property type="entry name" value="TRYPSIN_HIS"/>
    <property type="match status" value="1"/>
</dbReference>
<evidence type="ECO:0000256" key="4">
    <source>
        <dbReference type="ARBA" id="ARBA00022801"/>
    </source>
</evidence>